<evidence type="ECO:0000256" key="2">
    <source>
        <dbReference type="SAM" id="SignalP"/>
    </source>
</evidence>
<organism evidence="3 4">
    <name type="scientific">Paraburkholderia dioscoreae</name>
    <dbReference type="NCBI Taxonomy" id="2604047"/>
    <lineage>
        <taxon>Bacteria</taxon>
        <taxon>Pseudomonadati</taxon>
        <taxon>Pseudomonadota</taxon>
        <taxon>Betaproteobacteria</taxon>
        <taxon>Burkholderiales</taxon>
        <taxon>Burkholderiaceae</taxon>
        <taxon>Paraburkholderia</taxon>
    </lineage>
</organism>
<accession>A0A5Q4Z2G3</accession>
<feature type="signal peptide" evidence="2">
    <location>
        <begin position="1"/>
        <end position="23"/>
    </location>
</feature>
<feature type="coiled-coil region" evidence="1">
    <location>
        <begin position="139"/>
        <end position="184"/>
    </location>
</feature>
<feature type="chain" id="PRO_5024842694" description="Lysozyme inhibitor LprI N-terminal domain-containing protein" evidence="2">
    <location>
        <begin position="24"/>
        <end position="219"/>
    </location>
</feature>
<dbReference type="AlphaFoldDB" id="A0A5Q4Z2G3"/>
<name>A0A5Q4Z2G3_9BURK</name>
<sequence length="219" mass="24304">MKKRIVATLLVAASLVAAQESFADDACTAHAHADKRLDPIRAKLPEVITSPTMQQLADHSKPTKTEKQALVAYDEDRSFCEQQFGAQFTGEAANAFALFVSNSRKLRASLYSGQIDYAAFIATDSDNLQAFVNYNTALQSRAQAQAAAAKQAKERAEQQERIANEALEQQQEEFEADQKRQKMQAISDALQRFSDSLRRPQPVVTNCQSSYGNTRCTTY</sequence>
<dbReference type="KEGG" id="pdio:PDMSB3_3496"/>
<gene>
    <name evidence="3" type="ORF">PDMSB3_3496</name>
</gene>
<reference evidence="3 4" key="1">
    <citation type="submission" date="2019-08" db="EMBL/GenBank/DDBJ databases">
        <authorList>
            <person name="Herpell B J."/>
        </authorList>
    </citation>
    <scope>NUCLEOTIDE SEQUENCE [LARGE SCALE GENOMIC DNA]</scope>
    <source>
        <strain evidence="4">Msb3</strain>
    </source>
</reference>
<evidence type="ECO:0000313" key="3">
    <source>
        <dbReference type="EMBL" id="VVD29952.1"/>
    </source>
</evidence>
<dbReference type="RefSeq" id="WP_165186909.1">
    <property type="nucleotide sequence ID" value="NZ_LR699553.1"/>
</dbReference>
<evidence type="ECO:0000313" key="4">
    <source>
        <dbReference type="Proteomes" id="UP000325811"/>
    </source>
</evidence>
<keyword evidence="1" id="KW-0175">Coiled coil</keyword>
<dbReference type="EMBL" id="LR699553">
    <property type="protein sequence ID" value="VVD29952.1"/>
    <property type="molecule type" value="Genomic_DNA"/>
</dbReference>
<keyword evidence="2" id="KW-0732">Signal</keyword>
<proteinExistence type="predicted"/>
<evidence type="ECO:0008006" key="5">
    <source>
        <dbReference type="Google" id="ProtNLM"/>
    </source>
</evidence>
<dbReference type="Proteomes" id="UP000325811">
    <property type="component" value="Chromosome I"/>
</dbReference>
<evidence type="ECO:0000256" key="1">
    <source>
        <dbReference type="SAM" id="Coils"/>
    </source>
</evidence>
<keyword evidence="4" id="KW-1185">Reference proteome</keyword>
<protein>
    <recommendedName>
        <fullName evidence="5">Lysozyme inhibitor LprI N-terminal domain-containing protein</fullName>
    </recommendedName>
</protein>